<name>A0A5J6DBJ3_9CAUD</name>
<dbReference type="EMBL" id="MN184887">
    <property type="protein sequence ID" value="QEQ94845.1"/>
    <property type="molecule type" value="Genomic_DNA"/>
</dbReference>
<proteinExistence type="predicted"/>
<organism evidence="1 2">
    <name type="scientific">Erwinia phage pEp_SNUABM_01</name>
    <dbReference type="NCBI Taxonomy" id="2601643"/>
    <lineage>
        <taxon>Viruses</taxon>
        <taxon>Duplodnaviria</taxon>
        <taxon>Heunggongvirae</taxon>
        <taxon>Uroviricota</taxon>
        <taxon>Caudoviricetes</taxon>
        <taxon>Vequintavirinae</taxon>
        <taxon>Henunavirus</taxon>
        <taxon>Henunavirus SNUABM01</taxon>
    </lineage>
</organism>
<reference evidence="1 2" key="1">
    <citation type="submission" date="2019-07" db="EMBL/GenBank/DDBJ databases">
        <title>Complete genome sequence of bacteriophages infecting Erwinia pyrifoliae.</title>
        <authorList>
            <person name="Kim S.G."/>
            <person name="Park S.C."/>
        </authorList>
    </citation>
    <scope>NUCLEOTIDE SEQUENCE [LARGE SCALE GENOMIC DNA]</scope>
</reference>
<sequence length="76" mass="8745">MKKKGQKEIFVIFDTEEQLFWRSANDKLSWSTKGVAKTAFSSSQNNPTKQPFAQQTRYKIAKVEASGIKFIDEVEK</sequence>
<protein>
    <submittedName>
        <fullName evidence="1">Uncharacterized protein</fullName>
    </submittedName>
</protein>
<accession>A0A5J6DBJ3</accession>
<gene>
    <name evidence="1" type="ORF">pEpSNUABM01_019</name>
</gene>
<keyword evidence="2" id="KW-1185">Reference proteome</keyword>
<evidence type="ECO:0000313" key="1">
    <source>
        <dbReference type="EMBL" id="QEQ94845.1"/>
    </source>
</evidence>
<evidence type="ECO:0000313" key="2">
    <source>
        <dbReference type="Proteomes" id="UP000326545"/>
    </source>
</evidence>
<dbReference type="Proteomes" id="UP000326545">
    <property type="component" value="Segment"/>
</dbReference>